<keyword evidence="5" id="KW-0804">Transcription</keyword>
<dbReference type="InterPro" id="IPR002178">
    <property type="entry name" value="PTS_EIIA_type-2_dom"/>
</dbReference>
<proteinExistence type="predicted"/>
<dbReference type="InterPro" id="IPR036388">
    <property type="entry name" value="WH-like_DNA-bd_sf"/>
</dbReference>
<dbReference type="Pfam" id="PF08279">
    <property type="entry name" value="HTH_11"/>
    <property type="match status" value="1"/>
</dbReference>
<dbReference type="Pfam" id="PF00874">
    <property type="entry name" value="PRD"/>
    <property type="match status" value="1"/>
</dbReference>
<keyword evidence="10" id="KW-1185">Reference proteome</keyword>
<dbReference type="CDD" id="cd05568">
    <property type="entry name" value="PTS_IIB_bgl_like"/>
    <property type="match status" value="1"/>
</dbReference>
<reference evidence="9 10" key="1">
    <citation type="submission" date="2018-06" db="EMBL/GenBank/DDBJ databases">
        <authorList>
            <consortium name="Pathogen Informatics"/>
            <person name="Doyle S."/>
        </authorList>
    </citation>
    <scope>NUCLEOTIDE SEQUENCE [LARGE SCALE GENOMIC DNA]</scope>
    <source>
        <strain evidence="9 10">NCTC11224</strain>
    </source>
</reference>
<dbReference type="PROSITE" id="PS51099">
    <property type="entry name" value="PTS_EIIB_TYPE_2"/>
    <property type="match status" value="1"/>
</dbReference>
<dbReference type="SUPFAM" id="SSF55804">
    <property type="entry name" value="Phoshotransferase/anion transport protein"/>
    <property type="match status" value="1"/>
</dbReference>
<keyword evidence="1 9" id="KW-0808">Transferase</keyword>
<evidence type="ECO:0000313" key="9">
    <source>
        <dbReference type="EMBL" id="SQB04232.1"/>
    </source>
</evidence>
<dbReference type="InterPro" id="IPR036634">
    <property type="entry name" value="PRD_sf"/>
</dbReference>
<keyword evidence="3" id="KW-0805">Transcription regulation</keyword>
<dbReference type="InterPro" id="IPR016152">
    <property type="entry name" value="PTrfase/Anion_transptr"/>
</dbReference>
<evidence type="ECO:0000259" key="8">
    <source>
        <dbReference type="PROSITE" id="PS51372"/>
    </source>
</evidence>
<dbReference type="Pfam" id="PF00359">
    <property type="entry name" value="PTS_EIIA_2"/>
    <property type="match status" value="1"/>
</dbReference>
<protein>
    <submittedName>
        <fullName evidence="9">Transcriptional antiterminator BglG</fullName>
        <ecNumber evidence="9">2.7.1.-</ecNumber>
    </submittedName>
</protein>
<feature type="domain" description="PTS EIIA type-2" evidence="6">
    <location>
        <begin position="496"/>
        <end position="637"/>
    </location>
</feature>
<dbReference type="Gene3D" id="3.40.930.10">
    <property type="entry name" value="Mannitol-specific EII, Chain A"/>
    <property type="match status" value="1"/>
</dbReference>
<accession>A0A2X2TEW9</accession>
<dbReference type="InterPro" id="IPR013011">
    <property type="entry name" value="PTS_EIIB_2"/>
</dbReference>
<feature type="domain" description="PTS EIIB type-2" evidence="7">
    <location>
        <begin position="402"/>
        <end position="493"/>
    </location>
</feature>
<dbReference type="GO" id="GO:0008982">
    <property type="term" value="F:protein-N(PI)-phosphohistidine-sugar phosphotransferase activity"/>
    <property type="evidence" value="ECO:0007669"/>
    <property type="project" value="InterPro"/>
</dbReference>
<dbReference type="InterPro" id="IPR036095">
    <property type="entry name" value="PTS_EIIB-like_sf"/>
</dbReference>
<dbReference type="GO" id="GO:0006355">
    <property type="term" value="P:regulation of DNA-templated transcription"/>
    <property type="evidence" value="ECO:0007669"/>
    <property type="project" value="InterPro"/>
</dbReference>
<gene>
    <name evidence="9" type="primary">licR_2</name>
    <name evidence="9" type="ORF">NCTC11224_00640</name>
</gene>
<keyword evidence="2" id="KW-0677">Repeat</keyword>
<dbReference type="EMBL" id="UAVW01000001">
    <property type="protein sequence ID" value="SQB04232.1"/>
    <property type="molecule type" value="Genomic_DNA"/>
</dbReference>
<evidence type="ECO:0000256" key="5">
    <source>
        <dbReference type="ARBA" id="ARBA00023163"/>
    </source>
</evidence>
<dbReference type="AlphaFoldDB" id="A0A2X2TEW9"/>
<dbReference type="InterPro" id="IPR013196">
    <property type="entry name" value="HTH_11"/>
</dbReference>
<evidence type="ECO:0000259" key="7">
    <source>
        <dbReference type="PROSITE" id="PS51099"/>
    </source>
</evidence>
<dbReference type="Gene3D" id="3.40.50.2300">
    <property type="match status" value="1"/>
</dbReference>
<dbReference type="RefSeq" id="WP_112481500.1">
    <property type="nucleotide sequence ID" value="NZ_UAVW01000001.1"/>
</dbReference>
<dbReference type="GO" id="GO:0009401">
    <property type="term" value="P:phosphoenolpyruvate-dependent sugar phosphotransferase system"/>
    <property type="evidence" value="ECO:0007669"/>
    <property type="project" value="InterPro"/>
</dbReference>
<dbReference type="PANTHER" id="PTHR30185:SF13">
    <property type="entry name" value="LICABCH OPERON REGULATOR-RELATED"/>
    <property type="match status" value="1"/>
</dbReference>
<dbReference type="SUPFAM" id="SSF52794">
    <property type="entry name" value="PTS system IIB component-like"/>
    <property type="match status" value="1"/>
</dbReference>
<name>A0A2X2TEW9_9FIRM</name>
<dbReference type="InterPro" id="IPR011608">
    <property type="entry name" value="PRD"/>
</dbReference>
<evidence type="ECO:0000313" key="10">
    <source>
        <dbReference type="Proteomes" id="UP000251853"/>
    </source>
</evidence>
<sequence>MTQKKIHEMLLLMKPGIFITAETLAAKLSVSEKTVRLALNDLKKAVMKHGAVILSKPHYGYSLKIQEPQCFEEYCNSLLCDLCIPNSQNERVDYLMAYLIFKQNYIKTEELCNFIYVSKTTLSKCLKSIEETLKQYHLSIERRPNYGIRISGNEFNKRQLIVNSFVKHCGFGGINISRQLQEIDSLAQKIYSLTSRYGIFLSEISLDNFVSYTYVAYKRMKSGNYLSLITPPPPDCLHIEITDKLFIRELFDYLSELGGINHTQTEETFLLICLMTGKRTGGNLVENAVNFVIPENIDQLSLRILQLISNEYHLDILNDFDIRMTLNQHLVPFDIRMRYEIPLKNPLLQEIKENYSLAYQAARIAANVLSDIYKRPIPEDEIGYFALIFQLALEKQQCKRRSNILIICSSGKVSSQLLKYKYQKEFAEYLDNIWVCDVAALESFNFSQIDFILTTVPITRKIPVPIIEIEHFLDDENKRKVADTLTLNDIERAICTYYRPERFLPHISGNTKQEVLANIYKVIQSQEKVDDDFLELVMEREQLIQMNYGTQIAIPHPLHIASEHSFAYVAILPEPVSWNGSPVQVVLLISIGRTGDSEEMRRLFYETTARFSLNKTAVEALIESPYYSTFIQLLKNR</sequence>
<evidence type="ECO:0000256" key="3">
    <source>
        <dbReference type="ARBA" id="ARBA00023015"/>
    </source>
</evidence>
<dbReference type="PROSITE" id="PS51094">
    <property type="entry name" value="PTS_EIIA_TYPE_2"/>
    <property type="match status" value="1"/>
</dbReference>
<evidence type="ECO:0000256" key="1">
    <source>
        <dbReference type="ARBA" id="ARBA00022679"/>
    </source>
</evidence>
<dbReference type="EC" id="2.7.1.-" evidence="9"/>
<dbReference type="Gene3D" id="1.10.10.10">
    <property type="entry name" value="Winged helix-like DNA-binding domain superfamily/Winged helix DNA-binding domain"/>
    <property type="match status" value="1"/>
</dbReference>
<feature type="domain" description="PRD" evidence="8">
    <location>
        <begin position="292"/>
        <end position="399"/>
    </location>
</feature>
<dbReference type="Pfam" id="PF05043">
    <property type="entry name" value="Mga"/>
    <property type="match status" value="1"/>
</dbReference>
<evidence type="ECO:0000259" key="6">
    <source>
        <dbReference type="PROSITE" id="PS51094"/>
    </source>
</evidence>
<dbReference type="InterPro" id="IPR050661">
    <property type="entry name" value="BglG_antiterminators"/>
</dbReference>
<dbReference type="PANTHER" id="PTHR30185">
    <property type="entry name" value="CRYPTIC BETA-GLUCOSIDE BGL OPERON ANTITERMINATOR"/>
    <property type="match status" value="1"/>
</dbReference>
<keyword evidence="4" id="KW-0010">Activator</keyword>
<dbReference type="Proteomes" id="UP000251853">
    <property type="component" value="Unassembled WGS sequence"/>
</dbReference>
<dbReference type="InterPro" id="IPR007737">
    <property type="entry name" value="Mga_HTH"/>
</dbReference>
<organism evidence="9 10">
    <name type="scientific">Enterocloster clostridioformis</name>
    <dbReference type="NCBI Taxonomy" id="1531"/>
    <lineage>
        <taxon>Bacteria</taxon>
        <taxon>Bacillati</taxon>
        <taxon>Bacillota</taxon>
        <taxon>Clostridia</taxon>
        <taxon>Lachnospirales</taxon>
        <taxon>Lachnospiraceae</taxon>
        <taxon>Enterocloster</taxon>
    </lineage>
</organism>
<evidence type="ECO:0000256" key="4">
    <source>
        <dbReference type="ARBA" id="ARBA00023159"/>
    </source>
</evidence>
<dbReference type="SUPFAM" id="SSF63520">
    <property type="entry name" value="PTS-regulatory domain, PRD"/>
    <property type="match status" value="1"/>
</dbReference>
<dbReference type="Gene3D" id="1.10.1790.10">
    <property type="entry name" value="PRD domain"/>
    <property type="match status" value="1"/>
</dbReference>
<evidence type="ECO:0000256" key="2">
    <source>
        <dbReference type="ARBA" id="ARBA00022737"/>
    </source>
</evidence>
<dbReference type="PROSITE" id="PS51372">
    <property type="entry name" value="PRD_2"/>
    <property type="match status" value="1"/>
</dbReference>